<dbReference type="EMBL" id="SOSA01000674">
    <property type="protein sequence ID" value="THC89322.1"/>
    <property type="molecule type" value="Genomic_DNA"/>
</dbReference>
<dbReference type="VEuPathDB" id="FungiDB:EYZ11_011236"/>
<gene>
    <name evidence="4" type="ORF">EYZ11_011236</name>
</gene>
<keyword evidence="1" id="KW-0436">Ligase</keyword>
<dbReference type="AlphaFoldDB" id="A0A4S3J3Z1"/>
<dbReference type="PANTHER" id="PTHR45527">
    <property type="entry name" value="NONRIBOSOMAL PEPTIDE SYNTHETASE"/>
    <property type="match status" value="1"/>
</dbReference>
<dbReference type="GO" id="GO:0031177">
    <property type="term" value="F:phosphopantetheine binding"/>
    <property type="evidence" value="ECO:0007669"/>
    <property type="project" value="TreeGrafter"/>
</dbReference>
<accession>A0A4S3J3Z1</accession>
<evidence type="ECO:0000313" key="4">
    <source>
        <dbReference type="EMBL" id="THC89322.1"/>
    </source>
</evidence>
<sequence>MKAGGSFVLLDVSEPQDRLKNVVLHVKAEYILASARHAELAANFGFKAVLASPDAIWPLKQLAAPVPLQTDPPFYVVFTSGSAGKPSVVVTHRNFASGMHYRWNTMYIPSMQVLGFSSYSFDTSMESNLGPLMLGGFDWIASDELCMNNLKLGLSGSGVSLGTGRMCGYRYGQIVIGMTLQENIGSAFGVG</sequence>
<comment type="similarity">
    <text evidence="2">Belongs to the NRP synthetase family.</text>
</comment>
<dbReference type="GO" id="GO:0005737">
    <property type="term" value="C:cytoplasm"/>
    <property type="evidence" value="ECO:0007669"/>
    <property type="project" value="TreeGrafter"/>
</dbReference>
<dbReference type="Pfam" id="PF00501">
    <property type="entry name" value="AMP-binding"/>
    <property type="match status" value="1"/>
</dbReference>
<reference evidence="4 5" key="1">
    <citation type="submission" date="2019-03" db="EMBL/GenBank/DDBJ databases">
        <title>The genome sequence of a newly discovered highly antifungal drug resistant Aspergillus species, Aspergillus tanneri NIH 1004.</title>
        <authorList>
            <person name="Mounaud S."/>
            <person name="Singh I."/>
            <person name="Joardar V."/>
            <person name="Pakala S."/>
            <person name="Pakala S."/>
            <person name="Venepally P."/>
            <person name="Hoover J."/>
            <person name="Nierman W."/>
            <person name="Chung J."/>
            <person name="Losada L."/>
        </authorList>
    </citation>
    <scope>NUCLEOTIDE SEQUENCE [LARGE SCALE GENOMIC DNA]</scope>
    <source>
        <strain evidence="4 5">NIH1004</strain>
    </source>
</reference>
<dbReference type="Gene3D" id="3.40.50.980">
    <property type="match status" value="2"/>
</dbReference>
<dbReference type="GO" id="GO:0016874">
    <property type="term" value="F:ligase activity"/>
    <property type="evidence" value="ECO:0007669"/>
    <property type="project" value="UniProtKB-KW"/>
</dbReference>
<dbReference type="PANTHER" id="PTHR45527:SF3">
    <property type="entry name" value="SIDEROPHORE SYNTHETASE (EUROFUNG)"/>
    <property type="match status" value="1"/>
</dbReference>
<evidence type="ECO:0000256" key="1">
    <source>
        <dbReference type="ARBA" id="ARBA00022598"/>
    </source>
</evidence>
<name>A0A4S3J3Z1_9EURO</name>
<evidence type="ECO:0000259" key="3">
    <source>
        <dbReference type="Pfam" id="PF00501"/>
    </source>
</evidence>
<organism evidence="4 5">
    <name type="scientific">Aspergillus tanneri</name>
    <dbReference type="NCBI Taxonomy" id="1220188"/>
    <lineage>
        <taxon>Eukaryota</taxon>
        <taxon>Fungi</taxon>
        <taxon>Dikarya</taxon>
        <taxon>Ascomycota</taxon>
        <taxon>Pezizomycotina</taxon>
        <taxon>Eurotiomycetes</taxon>
        <taxon>Eurotiomycetidae</taxon>
        <taxon>Eurotiales</taxon>
        <taxon>Aspergillaceae</taxon>
        <taxon>Aspergillus</taxon>
        <taxon>Aspergillus subgen. Circumdati</taxon>
    </lineage>
</organism>
<evidence type="ECO:0000256" key="2">
    <source>
        <dbReference type="ARBA" id="ARBA00029454"/>
    </source>
</evidence>
<feature type="domain" description="AMP-dependent synthetase/ligase" evidence="3">
    <location>
        <begin position="1"/>
        <end position="136"/>
    </location>
</feature>
<protein>
    <recommendedName>
        <fullName evidence="3">AMP-dependent synthetase/ligase domain-containing protein</fullName>
    </recommendedName>
</protein>
<evidence type="ECO:0000313" key="5">
    <source>
        <dbReference type="Proteomes" id="UP000308092"/>
    </source>
</evidence>
<dbReference type="STRING" id="1220188.A0A4S3J3Z1"/>
<dbReference type="Proteomes" id="UP000308092">
    <property type="component" value="Unassembled WGS sequence"/>
</dbReference>
<keyword evidence="5" id="KW-1185">Reference proteome</keyword>
<dbReference type="SUPFAM" id="SSF56801">
    <property type="entry name" value="Acetyl-CoA synthetase-like"/>
    <property type="match status" value="1"/>
</dbReference>
<dbReference type="GO" id="GO:0043041">
    <property type="term" value="P:amino acid activation for nonribosomal peptide biosynthetic process"/>
    <property type="evidence" value="ECO:0007669"/>
    <property type="project" value="TreeGrafter"/>
</dbReference>
<comment type="caution">
    <text evidence="4">The sequence shown here is derived from an EMBL/GenBank/DDBJ whole genome shotgun (WGS) entry which is preliminary data.</text>
</comment>
<proteinExistence type="inferred from homology"/>
<dbReference type="GO" id="GO:0044550">
    <property type="term" value="P:secondary metabolite biosynthetic process"/>
    <property type="evidence" value="ECO:0007669"/>
    <property type="project" value="TreeGrafter"/>
</dbReference>
<dbReference type="InterPro" id="IPR000873">
    <property type="entry name" value="AMP-dep_synth/lig_dom"/>
</dbReference>